<evidence type="ECO:0008006" key="2">
    <source>
        <dbReference type="Google" id="ProtNLM"/>
    </source>
</evidence>
<accession>A0A382IBV5</accession>
<dbReference type="EMBL" id="UINC01066460">
    <property type="protein sequence ID" value="SVB97194.1"/>
    <property type="molecule type" value="Genomic_DNA"/>
</dbReference>
<name>A0A382IBV5_9ZZZZ</name>
<reference evidence="1" key="1">
    <citation type="submission" date="2018-05" db="EMBL/GenBank/DDBJ databases">
        <authorList>
            <person name="Lanie J.A."/>
            <person name="Ng W.-L."/>
            <person name="Kazmierczak K.M."/>
            <person name="Andrzejewski T.M."/>
            <person name="Davidsen T.M."/>
            <person name="Wayne K.J."/>
            <person name="Tettelin H."/>
            <person name="Glass J.I."/>
            <person name="Rusch D."/>
            <person name="Podicherti R."/>
            <person name="Tsui H.-C.T."/>
            <person name="Winkler M.E."/>
        </authorList>
    </citation>
    <scope>NUCLEOTIDE SEQUENCE</scope>
</reference>
<dbReference type="AlphaFoldDB" id="A0A382IBV5"/>
<feature type="non-terminal residue" evidence="1">
    <location>
        <position position="46"/>
    </location>
</feature>
<proteinExistence type="predicted"/>
<sequence>MADLTFNCPLCGQNLTTDEGLSGSEIECPSCTKPIKIPSAGDENVQ</sequence>
<organism evidence="1">
    <name type="scientific">marine metagenome</name>
    <dbReference type="NCBI Taxonomy" id="408172"/>
    <lineage>
        <taxon>unclassified sequences</taxon>
        <taxon>metagenomes</taxon>
        <taxon>ecological metagenomes</taxon>
    </lineage>
</organism>
<dbReference type="Gene3D" id="2.20.28.160">
    <property type="match status" value="1"/>
</dbReference>
<protein>
    <recommendedName>
        <fullName evidence="2">Lysine biosynthesis protein LysW</fullName>
    </recommendedName>
</protein>
<gene>
    <name evidence="1" type="ORF">METZ01_LOCUS250048</name>
</gene>
<evidence type="ECO:0000313" key="1">
    <source>
        <dbReference type="EMBL" id="SVB97194.1"/>
    </source>
</evidence>